<evidence type="ECO:0000313" key="3">
    <source>
        <dbReference type="Proteomes" id="UP000179113"/>
    </source>
</evidence>
<proteinExistence type="predicted"/>
<dbReference type="GO" id="GO:0004553">
    <property type="term" value="F:hydrolase activity, hydrolyzing O-glycosyl compounds"/>
    <property type="evidence" value="ECO:0007669"/>
    <property type="project" value="TreeGrafter"/>
</dbReference>
<evidence type="ECO:0000313" key="2">
    <source>
        <dbReference type="EMBL" id="OGC68480.1"/>
    </source>
</evidence>
<gene>
    <name evidence="2" type="ORF">A2415_00055</name>
</gene>
<protein>
    <recommendedName>
        <fullName evidence="1">GH15-like domain-containing protein</fullName>
    </recommendedName>
</protein>
<dbReference type="InterPro" id="IPR008928">
    <property type="entry name" value="6-hairpin_glycosidase_sf"/>
</dbReference>
<reference evidence="2 3" key="1">
    <citation type="journal article" date="2016" name="Nat. Commun.">
        <title>Thousands of microbial genomes shed light on interconnected biogeochemical processes in an aquifer system.</title>
        <authorList>
            <person name="Anantharaman K."/>
            <person name="Brown C.T."/>
            <person name="Hug L.A."/>
            <person name="Sharon I."/>
            <person name="Castelle C.J."/>
            <person name="Probst A.J."/>
            <person name="Thomas B.C."/>
            <person name="Singh A."/>
            <person name="Wilkins M.J."/>
            <person name="Karaoz U."/>
            <person name="Brodie E.L."/>
            <person name="Williams K.H."/>
            <person name="Hubbard S.S."/>
            <person name="Banfield J.F."/>
        </authorList>
    </citation>
    <scope>NUCLEOTIDE SEQUENCE [LARGE SCALE GENOMIC DNA]</scope>
</reference>
<feature type="domain" description="GH15-like" evidence="1">
    <location>
        <begin position="11"/>
        <end position="264"/>
    </location>
</feature>
<dbReference type="SUPFAM" id="SSF48208">
    <property type="entry name" value="Six-hairpin glycosidases"/>
    <property type="match status" value="1"/>
</dbReference>
<name>A0A1F4WGI7_UNCKA</name>
<sequence>MARLTYDELIARHLKILKGLQVESGLFLASKKNVETGYDKSWLRDNFYETIAFEVMGDWGTVEKTYRAILKIFLKHEDKIDLAIKNKPKAAFEYIHARFHPETFNEFWEEWGNKQNDAVGCILFRIGELEKRNKRSILKTPDQIRIVNKLVKYLEVIEYWRDLDSGMWEEDEELHASSVGACVAGLRSIRGLAQVEVPLELIRKGEKALNELLPRESERKFVDLALLSLIWPYNVVNESQRGQILENVEYHLKRDRGVIRYKGDKYYNRNEDGVSEEAEWTFGLSWLAIIYEKTGNREKAEELIKELIVADTPDGMPELYFSNAPSYNENTPLGWSESLFIVALSELNER</sequence>
<comment type="caution">
    <text evidence="2">The sequence shown here is derived from an EMBL/GenBank/DDBJ whole genome shotgun (WGS) entry which is preliminary data.</text>
</comment>
<dbReference type="Gene3D" id="1.50.10.10">
    <property type="match status" value="1"/>
</dbReference>
<evidence type="ECO:0000259" key="1">
    <source>
        <dbReference type="Pfam" id="PF00723"/>
    </source>
</evidence>
<dbReference type="PANTHER" id="PTHR31616">
    <property type="entry name" value="TREHALASE"/>
    <property type="match status" value="1"/>
</dbReference>
<dbReference type="GO" id="GO:0005975">
    <property type="term" value="P:carbohydrate metabolic process"/>
    <property type="evidence" value="ECO:0007669"/>
    <property type="project" value="InterPro"/>
</dbReference>
<accession>A0A1F4WGI7</accession>
<dbReference type="Pfam" id="PF00723">
    <property type="entry name" value="Glyco_hydro_15"/>
    <property type="match status" value="1"/>
</dbReference>
<dbReference type="InterPro" id="IPR012341">
    <property type="entry name" value="6hp_glycosidase-like_sf"/>
</dbReference>
<dbReference type="Proteomes" id="UP000179113">
    <property type="component" value="Unassembled WGS sequence"/>
</dbReference>
<dbReference type="InterPro" id="IPR011613">
    <property type="entry name" value="GH15-like"/>
</dbReference>
<dbReference type="AlphaFoldDB" id="A0A1F4WGI7"/>
<dbReference type="PANTHER" id="PTHR31616:SF0">
    <property type="entry name" value="GLUCAN 1,4-ALPHA-GLUCOSIDASE"/>
    <property type="match status" value="1"/>
</dbReference>
<organism evidence="2 3">
    <name type="scientific">candidate division WWE3 bacterium RIFOXYC1_FULL_39_7</name>
    <dbReference type="NCBI Taxonomy" id="1802643"/>
    <lineage>
        <taxon>Bacteria</taxon>
        <taxon>Katanobacteria</taxon>
    </lineage>
</organism>
<dbReference type="EMBL" id="MEWA01000043">
    <property type="protein sequence ID" value="OGC68480.1"/>
    <property type="molecule type" value="Genomic_DNA"/>
</dbReference>